<evidence type="ECO:0000313" key="1">
    <source>
        <dbReference type="EMBL" id="GBN83291.1"/>
    </source>
</evidence>
<dbReference type="Proteomes" id="UP000499080">
    <property type="component" value="Unassembled WGS sequence"/>
</dbReference>
<gene>
    <name evidence="1" type="ORF">AVEN_270151_1</name>
</gene>
<dbReference type="AlphaFoldDB" id="A0A4Y2S5N5"/>
<comment type="caution">
    <text evidence="1">The sequence shown here is derived from an EMBL/GenBank/DDBJ whole genome shotgun (WGS) entry which is preliminary data.</text>
</comment>
<name>A0A4Y2S5N5_ARAVE</name>
<reference evidence="1 2" key="1">
    <citation type="journal article" date="2019" name="Sci. Rep.">
        <title>Orb-weaving spider Araneus ventricosus genome elucidates the spidroin gene catalogue.</title>
        <authorList>
            <person name="Kono N."/>
            <person name="Nakamura H."/>
            <person name="Ohtoshi R."/>
            <person name="Moran D.A.P."/>
            <person name="Shinohara A."/>
            <person name="Yoshida Y."/>
            <person name="Fujiwara M."/>
            <person name="Mori M."/>
            <person name="Tomita M."/>
            <person name="Arakawa K."/>
        </authorList>
    </citation>
    <scope>NUCLEOTIDE SEQUENCE [LARGE SCALE GENOMIC DNA]</scope>
</reference>
<proteinExistence type="predicted"/>
<dbReference type="EMBL" id="BGPR01149978">
    <property type="protein sequence ID" value="GBN83291.1"/>
    <property type="molecule type" value="Genomic_DNA"/>
</dbReference>
<accession>A0A4Y2S5N5</accession>
<protein>
    <submittedName>
        <fullName evidence="1">Uncharacterized protein</fullName>
    </submittedName>
</protein>
<sequence length="89" mass="10211">MAKSLPKEVRPVIGVEVTQPHTITVPNSKAILRLLIRRLLIRELAVPPKWDWNMGKAITSKQAYLTLIRTTKGKKQEIPYILSFCKLNF</sequence>
<keyword evidence="2" id="KW-1185">Reference proteome</keyword>
<evidence type="ECO:0000313" key="2">
    <source>
        <dbReference type="Proteomes" id="UP000499080"/>
    </source>
</evidence>
<organism evidence="1 2">
    <name type="scientific">Araneus ventricosus</name>
    <name type="common">Orbweaver spider</name>
    <name type="synonym">Epeira ventricosa</name>
    <dbReference type="NCBI Taxonomy" id="182803"/>
    <lineage>
        <taxon>Eukaryota</taxon>
        <taxon>Metazoa</taxon>
        <taxon>Ecdysozoa</taxon>
        <taxon>Arthropoda</taxon>
        <taxon>Chelicerata</taxon>
        <taxon>Arachnida</taxon>
        <taxon>Araneae</taxon>
        <taxon>Araneomorphae</taxon>
        <taxon>Entelegynae</taxon>
        <taxon>Araneoidea</taxon>
        <taxon>Araneidae</taxon>
        <taxon>Araneus</taxon>
    </lineage>
</organism>